<evidence type="ECO:0000313" key="1">
    <source>
        <dbReference type="EMBL" id="GAV00981.1"/>
    </source>
</evidence>
<accession>A0A1D1VJ71</accession>
<organism evidence="1 2">
    <name type="scientific">Ramazzottius varieornatus</name>
    <name type="common">Water bear</name>
    <name type="synonym">Tardigrade</name>
    <dbReference type="NCBI Taxonomy" id="947166"/>
    <lineage>
        <taxon>Eukaryota</taxon>
        <taxon>Metazoa</taxon>
        <taxon>Ecdysozoa</taxon>
        <taxon>Tardigrada</taxon>
        <taxon>Eutardigrada</taxon>
        <taxon>Parachela</taxon>
        <taxon>Hypsibioidea</taxon>
        <taxon>Ramazzottiidae</taxon>
        <taxon>Ramazzottius</taxon>
    </lineage>
</organism>
<dbReference type="AlphaFoldDB" id="A0A1D1VJ71"/>
<sequence>MSTAPTNNEITLHNCGVLVNTISKVKIGELCPLGKENSFLEEKNEHNSEPKYTRLAQLPA</sequence>
<reference evidence="1 2" key="1">
    <citation type="journal article" date="2016" name="Nat. Commun.">
        <title>Extremotolerant tardigrade genome and improved radiotolerance of human cultured cells by tardigrade-unique protein.</title>
        <authorList>
            <person name="Hashimoto T."/>
            <person name="Horikawa D.D."/>
            <person name="Saito Y."/>
            <person name="Kuwahara H."/>
            <person name="Kozuka-Hata H."/>
            <person name="Shin-I T."/>
            <person name="Minakuchi Y."/>
            <person name="Ohishi K."/>
            <person name="Motoyama A."/>
            <person name="Aizu T."/>
            <person name="Enomoto A."/>
            <person name="Kondo K."/>
            <person name="Tanaka S."/>
            <person name="Hara Y."/>
            <person name="Koshikawa S."/>
            <person name="Sagara H."/>
            <person name="Miura T."/>
            <person name="Yokobori S."/>
            <person name="Miyagawa K."/>
            <person name="Suzuki Y."/>
            <person name="Kubo T."/>
            <person name="Oyama M."/>
            <person name="Kohara Y."/>
            <person name="Fujiyama A."/>
            <person name="Arakawa K."/>
            <person name="Katayama T."/>
            <person name="Toyoda A."/>
            <person name="Kunieda T."/>
        </authorList>
    </citation>
    <scope>NUCLEOTIDE SEQUENCE [LARGE SCALE GENOMIC DNA]</scope>
    <source>
        <strain evidence="1 2">YOKOZUNA-1</strain>
    </source>
</reference>
<keyword evidence="2" id="KW-1185">Reference proteome</keyword>
<name>A0A1D1VJ71_RAMVA</name>
<proteinExistence type="predicted"/>
<evidence type="ECO:0000313" key="2">
    <source>
        <dbReference type="Proteomes" id="UP000186922"/>
    </source>
</evidence>
<gene>
    <name evidence="1" type="primary">RvY_11760-1</name>
    <name evidence="1" type="synonym">RvY_11760.1</name>
    <name evidence="1" type="ORF">RvY_11760</name>
</gene>
<protein>
    <submittedName>
        <fullName evidence="1">Uncharacterized protein</fullName>
    </submittedName>
</protein>
<comment type="caution">
    <text evidence="1">The sequence shown here is derived from an EMBL/GenBank/DDBJ whole genome shotgun (WGS) entry which is preliminary data.</text>
</comment>
<dbReference type="EMBL" id="BDGG01000006">
    <property type="protein sequence ID" value="GAV00981.1"/>
    <property type="molecule type" value="Genomic_DNA"/>
</dbReference>
<dbReference type="Proteomes" id="UP000186922">
    <property type="component" value="Unassembled WGS sequence"/>
</dbReference>